<reference evidence="2" key="1">
    <citation type="submission" date="2019-06" db="EMBL/GenBank/DDBJ databases">
        <authorList>
            <consortium name="NARMS: The National Antimicrobial Resistance Monitoring System"/>
        </authorList>
    </citation>
    <scope>NUCLEOTIDE SEQUENCE</scope>
    <source>
        <strain evidence="2">FSIS11921988</strain>
    </source>
</reference>
<sequence length="656" mass="77994">MDKIFLAARSDGLGSRLVAILNAFYIASRFGNKENVRFSWVNKETFCQDDGFNKNFRGLNTKIIGMSVEEEDRIFSRNFIEKYHIVESEINTRDFFYCKKKVNTLEEFLNIFRQDVTSVCRTDIGFLPQYLKDVELNDYRGICKQAWENIEFSDNLKKIIKDAQQKSQKLGDYVCIHVRSGDVIYDYLDIRKYHKSHVYHAVNAALALELIYKELGKNKIVIIGDDIDTTEKLVELVNHPEVYHINTQRSVDHFSNLELFMFDIIFMSNSKKLYGTYSAMIKIARMISETEFFSSYYQFKSGEYYEILKKNYNYLFPYISSSQNAFILFHLFLTGMELNEDVEILCSYLDKALEYDFENDKYRIYKIYCLLKYNKIDKAELFLSQYLSFREKDFISLLFYKNYAGSFSEVFPYFFSNAKSLYPYISYIAAQIYMYHRDYFMAYKIIKDIAYLNPSFINFSKKLAIKSYKYLNISLKNKDQLIKNQIVQIKELKNKVLQLQKDFDSINLLKNDLLEIQKKQLDVLIKDREQMIVNRFRYGKAKNRIQNQLSYKLGQAMIVNSKSLLGYIRMPFALSYIKDKHKQEQKIYQEKIKKDPSLKLPPLEDYPDYKEALKEKECLTYKLGEALIKASNNWYGGGYIKLWFEIRKLKKEFKKK</sequence>
<organism evidence="2">
    <name type="scientific">Campylobacter coli</name>
    <dbReference type="NCBI Taxonomy" id="195"/>
    <lineage>
        <taxon>Bacteria</taxon>
        <taxon>Pseudomonadati</taxon>
        <taxon>Campylobacterota</taxon>
        <taxon>Epsilonproteobacteria</taxon>
        <taxon>Campylobacterales</taxon>
        <taxon>Campylobacteraceae</taxon>
        <taxon>Campylobacter</taxon>
    </lineage>
</organism>
<gene>
    <name evidence="2" type="ORF">FKJ15_04320</name>
</gene>
<proteinExistence type="predicted"/>
<comment type="caution">
    <text evidence="2">The sequence shown here is derived from an EMBL/GenBank/DDBJ whole genome shotgun (WGS) entry which is preliminary data.</text>
</comment>
<dbReference type="Gene3D" id="3.40.50.11350">
    <property type="match status" value="1"/>
</dbReference>
<dbReference type="EMBL" id="AAJEPP010000005">
    <property type="protein sequence ID" value="ECL0383422.1"/>
    <property type="molecule type" value="Genomic_DNA"/>
</dbReference>
<name>A0A5Y7F1W4_CAMCO</name>
<keyword evidence="1" id="KW-0175">Coiled coil</keyword>
<keyword evidence="2" id="KW-0808">Transferase</keyword>
<dbReference type="GO" id="GO:0016740">
    <property type="term" value="F:transferase activity"/>
    <property type="evidence" value="ECO:0007669"/>
    <property type="project" value="UniProtKB-KW"/>
</dbReference>
<dbReference type="AlphaFoldDB" id="A0A5Y7F1W4"/>
<accession>A0A5Y7F1W4</accession>
<feature type="coiled-coil region" evidence="1">
    <location>
        <begin position="475"/>
        <end position="509"/>
    </location>
</feature>
<evidence type="ECO:0000313" key="2">
    <source>
        <dbReference type="EMBL" id="ECL0383422.1"/>
    </source>
</evidence>
<protein>
    <submittedName>
        <fullName evidence="2">Sugar transferase</fullName>
    </submittedName>
</protein>
<evidence type="ECO:0000256" key="1">
    <source>
        <dbReference type="SAM" id="Coils"/>
    </source>
</evidence>